<reference evidence="2" key="1">
    <citation type="submission" date="2018-05" db="EMBL/GenBank/DDBJ databases">
        <title>Azospirillum thermophila sp. nov., a novel isolated from hot spring.</title>
        <authorList>
            <person name="Zhao Z."/>
        </authorList>
    </citation>
    <scope>NUCLEOTIDE SEQUENCE [LARGE SCALE GENOMIC DNA]</scope>
    <source>
        <strain evidence="2">CFH 70021</strain>
    </source>
</reference>
<protein>
    <submittedName>
        <fullName evidence="1">Uncharacterized protein</fullName>
    </submittedName>
</protein>
<name>A0A2S2CKG8_9PROT</name>
<dbReference type="Proteomes" id="UP000245629">
    <property type="component" value="Chromosome 1"/>
</dbReference>
<dbReference type="EMBL" id="CP029352">
    <property type="protein sequence ID" value="AWK85008.1"/>
    <property type="molecule type" value="Genomic_DNA"/>
</dbReference>
<evidence type="ECO:0000313" key="1">
    <source>
        <dbReference type="EMBL" id="AWK85008.1"/>
    </source>
</evidence>
<dbReference type="KEGG" id="azz:DEW08_01375"/>
<accession>A0A2S2CKG8</accession>
<gene>
    <name evidence="1" type="ORF">DEW08_01375</name>
</gene>
<keyword evidence="2" id="KW-1185">Reference proteome</keyword>
<proteinExistence type="predicted"/>
<sequence>MVFYWESRIMSGLEYTEVGEFPQRAIIHGDGVTVLTVVHRRGDVFIGRCFVHVPTQDGCGYHLGDLGYEATSDDLADVRRAVGGLALTLVNDHGLFEPAVEEEGRQ</sequence>
<organism evidence="1 2">
    <name type="scientific">Azospirillum thermophilum</name>
    <dbReference type="NCBI Taxonomy" id="2202148"/>
    <lineage>
        <taxon>Bacteria</taxon>
        <taxon>Pseudomonadati</taxon>
        <taxon>Pseudomonadota</taxon>
        <taxon>Alphaproteobacteria</taxon>
        <taxon>Rhodospirillales</taxon>
        <taxon>Azospirillaceae</taxon>
        <taxon>Azospirillum</taxon>
    </lineage>
</organism>
<evidence type="ECO:0000313" key="2">
    <source>
        <dbReference type="Proteomes" id="UP000245629"/>
    </source>
</evidence>
<dbReference type="AlphaFoldDB" id="A0A2S2CKG8"/>